<dbReference type="Proteomes" id="UP000265816">
    <property type="component" value="Unassembled WGS sequence"/>
</dbReference>
<organism evidence="2 3">
    <name type="scientific">Mesobacillus zeae</name>
    <dbReference type="NCBI Taxonomy" id="1917180"/>
    <lineage>
        <taxon>Bacteria</taxon>
        <taxon>Bacillati</taxon>
        <taxon>Bacillota</taxon>
        <taxon>Bacilli</taxon>
        <taxon>Bacillales</taxon>
        <taxon>Bacillaceae</taxon>
        <taxon>Mesobacillus</taxon>
    </lineage>
</organism>
<name>A0A398B3K1_9BACI</name>
<dbReference type="OrthoDB" id="2942102at2"/>
<dbReference type="EMBL" id="QWVT01000021">
    <property type="protein sequence ID" value="RID84382.1"/>
    <property type="molecule type" value="Genomic_DNA"/>
</dbReference>
<feature type="coiled-coil region" evidence="1">
    <location>
        <begin position="21"/>
        <end position="71"/>
    </location>
</feature>
<sequence length="84" mass="10203">MDQFNDLVSVQMRTMEKLLYLQSEIERCQKVEEELVSLREETKLEEVRAVIDRMKDELTDIHRMFEEQTEEVIRSYQELSFSAR</sequence>
<proteinExistence type="predicted"/>
<evidence type="ECO:0000313" key="2">
    <source>
        <dbReference type="EMBL" id="RID84382.1"/>
    </source>
</evidence>
<keyword evidence="1" id="KW-0175">Coiled coil</keyword>
<evidence type="ECO:0000256" key="1">
    <source>
        <dbReference type="SAM" id="Coils"/>
    </source>
</evidence>
<gene>
    <name evidence="2" type="ORF">D1970_12660</name>
</gene>
<accession>A0A398B3K1</accession>
<evidence type="ECO:0008006" key="4">
    <source>
        <dbReference type="Google" id="ProtNLM"/>
    </source>
</evidence>
<evidence type="ECO:0000313" key="3">
    <source>
        <dbReference type="Proteomes" id="UP000265816"/>
    </source>
</evidence>
<dbReference type="Pfam" id="PF14182">
    <property type="entry name" value="YgaB"/>
    <property type="match status" value="1"/>
</dbReference>
<dbReference type="AlphaFoldDB" id="A0A398B3K1"/>
<keyword evidence="3" id="KW-1185">Reference proteome</keyword>
<comment type="caution">
    <text evidence="2">The sequence shown here is derived from an EMBL/GenBank/DDBJ whole genome shotgun (WGS) entry which is preliminary data.</text>
</comment>
<dbReference type="InterPro" id="IPR025572">
    <property type="entry name" value="YgaB"/>
</dbReference>
<reference evidence="2 3" key="1">
    <citation type="submission" date="2018-08" db="EMBL/GenBank/DDBJ databases">
        <title>Bacillus jemisoniae sp. nov., Bacillus chryseoplanitiae sp. nov., Bacillus resnikiae sp. nov., and Bacillus frankliniae sp. nov., isolated from Viking spacecraft and associated surfaces.</title>
        <authorList>
            <person name="Seuylemezian A."/>
            <person name="Vaishampayan P."/>
        </authorList>
    </citation>
    <scope>NUCLEOTIDE SEQUENCE [LARGE SCALE GENOMIC DNA]</scope>
    <source>
        <strain evidence="2 3">JJ-247</strain>
    </source>
</reference>
<dbReference type="RefSeq" id="WP_119113243.1">
    <property type="nucleotide sequence ID" value="NZ_CBCSEO010000007.1"/>
</dbReference>
<protein>
    <recommendedName>
        <fullName evidence="4">YgaB-like protein</fullName>
    </recommendedName>
</protein>